<feature type="binding site" evidence="1">
    <location>
        <position position="125"/>
    </location>
    <ligand>
        <name>Mg(2+)</name>
        <dbReference type="ChEBI" id="CHEBI:18420"/>
        <label>1</label>
        <note>catalytic</note>
    </ligand>
</feature>
<dbReference type="GO" id="GO:0046872">
    <property type="term" value="F:metal ion binding"/>
    <property type="evidence" value="ECO:0007669"/>
    <property type="project" value="UniProtKB-KW"/>
</dbReference>
<dbReference type="Gene3D" id="3.30.540.10">
    <property type="entry name" value="Fructose-1,6-Bisphosphatase, subunit A, domain 1"/>
    <property type="match status" value="1"/>
</dbReference>
<keyword evidence="1" id="KW-0479">Metal-binding</keyword>
<feature type="binding site" evidence="1">
    <location>
        <position position="127"/>
    </location>
    <ligand>
        <name>Mg(2+)</name>
        <dbReference type="ChEBI" id="CHEBI:18420"/>
        <label>1</label>
        <note>catalytic</note>
    </ligand>
</feature>
<dbReference type="OrthoDB" id="2896856at2"/>
<gene>
    <name evidence="2" type="ORF">Poly30_40480</name>
</gene>
<evidence type="ECO:0000313" key="2">
    <source>
        <dbReference type="EMBL" id="QDV08500.1"/>
    </source>
</evidence>
<dbReference type="RefSeq" id="WP_145201273.1">
    <property type="nucleotide sequence ID" value="NZ_CP036434.1"/>
</dbReference>
<dbReference type="Proteomes" id="UP000320390">
    <property type="component" value="Chromosome"/>
</dbReference>
<protein>
    <submittedName>
        <fullName evidence="2">Bifunctional inositol-1 monophosphatase/fructose-1,6-bisphosphatase</fullName>
    </submittedName>
</protein>
<evidence type="ECO:0000256" key="1">
    <source>
        <dbReference type="PIRSR" id="PIRSR600760-2"/>
    </source>
</evidence>
<keyword evidence="3" id="KW-1185">Reference proteome</keyword>
<dbReference type="AlphaFoldDB" id="A0A518EWP6"/>
<dbReference type="SUPFAM" id="SSF56655">
    <property type="entry name" value="Carbohydrate phosphatase"/>
    <property type="match status" value="1"/>
</dbReference>
<keyword evidence="1" id="KW-0460">Magnesium</keyword>
<organism evidence="2 3">
    <name type="scientific">Saltatorellus ferox</name>
    <dbReference type="NCBI Taxonomy" id="2528018"/>
    <lineage>
        <taxon>Bacteria</taxon>
        <taxon>Pseudomonadati</taxon>
        <taxon>Planctomycetota</taxon>
        <taxon>Planctomycetia</taxon>
        <taxon>Planctomycetia incertae sedis</taxon>
        <taxon>Saltatorellus</taxon>
    </lineage>
</organism>
<feature type="binding site" evidence="1">
    <location>
        <position position="306"/>
    </location>
    <ligand>
        <name>Mg(2+)</name>
        <dbReference type="ChEBI" id="CHEBI:18420"/>
        <label>1</label>
        <note>catalytic</note>
    </ligand>
</feature>
<dbReference type="EMBL" id="CP036434">
    <property type="protein sequence ID" value="QDV08500.1"/>
    <property type="molecule type" value="Genomic_DNA"/>
</dbReference>
<evidence type="ECO:0000313" key="3">
    <source>
        <dbReference type="Proteomes" id="UP000320390"/>
    </source>
</evidence>
<feature type="binding site" evidence="1">
    <location>
        <position position="128"/>
    </location>
    <ligand>
        <name>Mg(2+)</name>
        <dbReference type="ChEBI" id="CHEBI:18420"/>
        <label>1</label>
        <note>catalytic</note>
    </ligand>
</feature>
<accession>A0A518EWP6</accession>
<sequence length="365" mass="38717">MTDRADPKTSTALAYAWRPLLQDLCAGIRGPVRAALAEAFATARGGAARLDGVTRAVGSGAGDITFAIDVVAEEAVDRWLEDVAARGPISLLTEDAGWRHFGPAECGGAEPLPDFDHGGPRIILDPIDGTRNVMHDLRSAWVVVSFAGPGPSEPRYKDLVYGLVSEIPDSRTSEAREIDAVLGDGARLRRLIVPAASHGAGATEVVHSDGTLHADPELRLDRGYFPFFAFHPSCRADIAALAHRVFETLREEHPSIDLSTVFNDQYISSGGQLALLALGAYRAIVDPRTIVGERTGRPTQTAKAYDMAGAALIATEAGCVVTDPLGEPLDFPLDATTPVDFAGFHNAATAAAMIPHLRAALERLS</sequence>
<reference evidence="2 3" key="1">
    <citation type="submission" date="2019-02" db="EMBL/GenBank/DDBJ databases">
        <title>Deep-cultivation of Planctomycetes and their phenomic and genomic characterization uncovers novel biology.</title>
        <authorList>
            <person name="Wiegand S."/>
            <person name="Jogler M."/>
            <person name="Boedeker C."/>
            <person name="Pinto D."/>
            <person name="Vollmers J."/>
            <person name="Rivas-Marin E."/>
            <person name="Kohn T."/>
            <person name="Peeters S.H."/>
            <person name="Heuer A."/>
            <person name="Rast P."/>
            <person name="Oberbeckmann S."/>
            <person name="Bunk B."/>
            <person name="Jeske O."/>
            <person name="Meyerdierks A."/>
            <person name="Storesund J.E."/>
            <person name="Kallscheuer N."/>
            <person name="Luecker S."/>
            <person name="Lage O.M."/>
            <person name="Pohl T."/>
            <person name="Merkel B.J."/>
            <person name="Hornburger P."/>
            <person name="Mueller R.-W."/>
            <person name="Bruemmer F."/>
            <person name="Labrenz M."/>
            <person name="Spormann A.M."/>
            <person name="Op den Camp H."/>
            <person name="Overmann J."/>
            <person name="Amann R."/>
            <person name="Jetten M.S.M."/>
            <person name="Mascher T."/>
            <person name="Medema M.H."/>
            <person name="Devos D.P."/>
            <person name="Kaster A.-K."/>
            <person name="Ovreas L."/>
            <person name="Rohde M."/>
            <person name="Galperin M.Y."/>
            <person name="Jogler C."/>
        </authorList>
    </citation>
    <scope>NUCLEOTIDE SEQUENCE [LARGE SCALE GENOMIC DNA]</scope>
    <source>
        <strain evidence="2 3">Poly30</strain>
    </source>
</reference>
<proteinExistence type="predicted"/>
<name>A0A518EWP6_9BACT</name>
<comment type="cofactor">
    <cofactor evidence="1">
        <name>Mg(2+)</name>
        <dbReference type="ChEBI" id="CHEBI:18420"/>
    </cofactor>
</comment>
<feature type="binding site" evidence="1">
    <location>
        <position position="94"/>
    </location>
    <ligand>
        <name>Mg(2+)</name>
        <dbReference type="ChEBI" id="CHEBI:18420"/>
        <label>1</label>
        <note>catalytic</note>
    </ligand>
</feature>
<dbReference type="PRINTS" id="PR00377">
    <property type="entry name" value="IMPHPHTASES"/>
</dbReference>
<dbReference type="InterPro" id="IPR000760">
    <property type="entry name" value="Inositol_monophosphatase-like"/>
</dbReference>
<dbReference type="Gene3D" id="3.40.190.80">
    <property type="match status" value="1"/>
</dbReference>